<dbReference type="InterPro" id="IPR058923">
    <property type="entry name" value="RCC1-like_dom"/>
</dbReference>
<name>A0A895YJP4_9ACTN</name>
<keyword evidence="4" id="KW-1185">Reference proteome</keyword>
<keyword evidence="1" id="KW-0677">Repeat</keyword>
<dbReference type="KEGG" id="nhy:JQS43_08150"/>
<sequence>MLAWGQNLDGQLGIGLPNDRDIPVPSSLPAGVTTTQVAAGSSHSLALTDTGQVLAWGNNFAGQLGTGNFSPSTVPVYVMLPEDTVVTSIAAGSFHSLAVTDTGQVLAWGFNGQGQLGNGTNVPRSNLPVDVLLDPGVVVTGIAAGDSHSLAVTATGEALAWGANGFGQLGDGTNDPSNVPVDVLLPPGVVVTGLAGGFAHSLAVTATGEALAWASTKPGNSATRPTRTAIPPSWWIPIRASSSPRWRPVRHTAWR</sequence>
<dbReference type="PRINTS" id="PR00633">
    <property type="entry name" value="RCCNDNSATION"/>
</dbReference>
<feature type="domain" description="RCC1-like" evidence="2">
    <location>
        <begin position="2"/>
        <end position="219"/>
    </location>
</feature>
<evidence type="ECO:0000256" key="1">
    <source>
        <dbReference type="ARBA" id="ARBA00022737"/>
    </source>
</evidence>
<dbReference type="PROSITE" id="PS50012">
    <property type="entry name" value="RCC1_3"/>
    <property type="match status" value="4"/>
</dbReference>
<evidence type="ECO:0000313" key="4">
    <source>
        <dbReference type="Proteomes" id="UP000662857"/>
    </source>
</evidence>
<dbReference type="RefSeq" id="WP_239678456.1">
    <property type="nucleotide sequence ID" value="NZ_CP070499.1"/>
</dbReference>
<reference evidence="3" key="1">
    <citation type="submission" date="2021-02" db="EMBL/GenBank/DDBJ databases">
        <title>Natrosporangium hydrolyticum gen. nov., sp. nov, a haloalkaliphilic actinobacterium from a soda solonchak soil.</title>
        <authorList>
            <person name="Sorokin D.Y."/>
            <person name="Khijniak T.V."/>
            <person name="Zakharycheva A.P."/>
            <person name="Boueva O.V."/>
            <person name="Ariskina E.V."/>
            <person name="Hahnke R.L."/>
            <person name="Bunk B."/>
            <person name="Sproer C."/>
            <person name="Schumann P."/>
            <person name="Evtushenko L.I."/>
            <person name="Kublanov I.V."/>
        </authorList>
    </citation>
    <scope>NUCLEOTIDE SEQUENCE</scope>
    <source>
        <strain evidence="3">DSM 106523</strain>
    </source>
</reference>
<dbReference type="PANTHER" id="PTHR22870">
    <property type="entry name" value="REGULATOR OF CHROMOSOME CONDENSATION"/>
    <property type="match status" value="1"/>
</dbReference>
<dbReference type="InterPro" id="IPR009091">
    <property type="entry name" value="RCC1/BLIP-II"/>
</dbReference>
<dbReference type="Proteomes" id="UP000662857">
    <property type="component" value="Chromosome"/>
</dbReference>
<protein>
    <recommendedName>
        <fullName evidence="2">RCC1-like domain-containing protein</fullName>
    </recommendedName>
</protein>
<evidence type="ECO:0000313" key="3">
    <source>
        <dbReference type="EMBL" id="QSB16252.1"/>
    </source>
</evidence>
<dbReference type="EMBL" id="CP070499">
    <property type="protein sequence ID" value="QSB16252.1"/>
    <property type="molecule type" value="Genomic_DNA"/>
</dbReference>
<dbReference type="Pfam" id="PF25390">
    <property type="entry name" value="WD40_RLD"/>
    <property type="match status" value="1"/>
</dbReference>
<dbReference type="SUPFAM" id="SSF50985">
    <property type="entry name" value="RCC1/BLIP-II"/>
    <property type="match status" value="1"/>
</dbReference>
<dbReference type="Gene3D" id="2.130.10.30">
    <property type="entry name" value="Regulator of chromosome condensation 1/beta-lactamase-inhibitor protein II"/>
    <property type="match status" value="1"/>
</dbReference>
<gene>
    <name evidence="3" type="ORF">JQS43_08150</name>
</gene>
<proteinExistence type="predicted"/>
<organism evidence="3 4">
    <name type="scientific">Natronosporangium hydrolyticum</name>
    <dbReference type="NCBI Taxonomy" id="2811111"/>
    <lineage>
        <taxon>Bacteria</taxon>
        <taxon>Bacillati</taxon>
        <taxon>Actinomycetota</taxon>
        <taxon>Actinomycetes</taxon>
        <taxon>Micromonosporales</taxon>
        <taxon>Micromonosporaceae</taxon>
        <taxon>Natronosporangium</taxon>
    </lineage>
</organism>
<dbReference type="InterPro" id="IPR051210">
    <property type="entry name" value="Ub_ligase/GEF_domain"/>
</dbReference>
<accession>A0A895YJP4</accession>
<dbReference type="AlphaFoldDB" id="A0A895YJP4"/>
<dbReference type="PROSITE" id="PS00626">
    <property type="entry name" value="RCC1_2"/>
    <property type="match status" value="3"/>
</dbReference>
<dbReference type="InterPro" id="IPR000408">
    <property type="entry name" value="Reg_chr_condens"/>
</dbReference>
<evidence type="ECO:0000259" key="2">
    <source>
        <dbReference type="Pfam" id="PF25390"/>
    </source>
</evidence>
<dbReference type="PANTHER" id="PTHR22870:SF408">
    <property type="entry name" value="OS09G0560450 PROTEIN"/>
    <property type="match status" value="1"/>
</dbReference>